<evidence type="ECO:0000313" key="11">
    <source>
        <dbReference type="Proteomes" id="UP000241769"/>
    </source>
</evidence>
<keyword evidence="5" id="KW-0067">ATP-binding</keyword>
<comment type="catalytic activity">
    <reaction evidence="7">
        <text>L-seryl-[protein] + ATP = O-phospho-L-seryl-[protein] + ADP + H(+)</text>
        <dbReference type="Rhea" id="RHEA:17989"/>
        <dbReference type="Rhea" id="RHEA-COMP:9863"/>
        <dbReference type="Rhea" id="RHEA-COMP:11604"/>
        <dbReference type="ChEBI" id="CHEBI:15378"/>
        <dbReference type="ChEBI" id="CHEBI:29999"/>
        <dbReference type="ChEBI" id="CHEBI:30616"/>
        <dbReference type="ChEBI" id="CHEBI:83421"/>
        <dbReference type="ChEBI" id="CHEBI:456216"/>
        <dbReference type="EC" id="2.7.11.1"/>
    </reaction>
</comment>
<dbReference type="PANTHER" id="PTHR24346">
    <property type="entry name" value="MAP/MICROTUBULE AFFINITY-REGULATING KINASE"/>
    <property type="match status" value="1"/>
</dbReference>
<keyword evidence="3" id="KW-0547">Nucleotide-binding</keyword>
<dbReference type="PANTHER" id="PTHR24346:SF30">
    <property type="entry name" value="MATERNAL EMBRYONIC LEUCINE ZIPPER KINASE"/>
    <property type="match status" value="1"/>
</dbReference>
<dbReference type="STRING" id="1890364.A0A2P6N133"/>
<evidence type="ECO:0000256" key="5">
    <source>
        <dbReference type="ARBA" id="ARBA00022840"/>
    </source>
</evidence>
<feature type="domain" description="Protein kinase" evidence="9">
    <location>
        <begin position="68"/>
        <end position="321"/>
    </location>
</feature>
<evidence type="ECO:0000256" key="1">
    <source>
        <dbReference type="ARBA" id="ARBA00012513"/>
    </source>
</evidence>
<name>A0A2P6N133_9EUKA</name>
<organism evidence="10 11">
    <name type="scientific">Planoprotostelium fungivorum</name>
    <dbReference type="NCBI Taxonomy" id="1890364"/>
    <lineage>
        <taxon>Eukaryota</taxon>
        <taxon>Amoebozoa</taxon>
        <taxon>Evosea</taxon>
        <taxon>Variosea</taxon>
        <taxon>Cavosteliida</taxon>
        <taxon>Cavosteliaceae</taxon>
        <taxon>Planoprotostelium</taxon>
    </lineage>
</organism>
<protein>
    <recommendedName>
        <fullName evidence="1">non-specific serine/threonine protein kinase</fullName>
        <ecNumber evidence="1">2.7.11.1</ecNumber>
    </recommendedName>
</protein>
<dbReference type="PROSITE" id="PS00108">
    <property type="entry name" value="PROTEIN_KINASE_ST"/>
    <property type="match status" value="1"/>
</dbReference>
<dbReference type="SMART" id="SM00220">
    <property type="entry name" value="S_TKc"/>
    <property type="match status" value="1"/>
</dbReference>
<dbReference type="InterPro" id="IPR011009">
    <property type="entry name" value="Kinase-like_dom_sf"/>
</dbReference>
<keyword evidence="4 10" id="KW-0808">Transferase</keyword>
<sequence length="343" mass="39199">MEEPPPFPCTPTGLKTGAHLRPPRRPRINDRLRCSQGTPMRTFANLSIDIGALMDTSHSGTTCTDSVTNQEQHVVRDQHSKVFLGNPVKGIPVAIKRIHANTPERRMKAAQETEAHKAMKHKNIPRILEVHQDEKFIYLIMEYVDGADLFQVLEDREYVPFREADIREFLFRVSRAIYYCHRNGYSHGDIKLENIMVDSSRTPRLIDFGLSTRIKEKDKLSSSFSGTSDYACPQILLTQPYIQTKADVWALGVVIFTVVTGHIPFCRDQKEALIPCGQHPQILWRQGPTLSKEFKQLMEGMLKIDQNERLSMGQVVRHSWFAAARRAEFIPYRSSVRGSINVL</sequence>
<dbReference type="PROSITE" id="PS50011">
    <property type="entry name" value="PROTEIN_KINASE_DOM"/>
    <property type="match status" value="1"/>
</dbReference>
<dbReference type="GO" id="GO:0004674">
    <property type="term" value="F:protein serine/threonine kinase activity"/>
    <property type="evidence" value="ECO:0007669"/>
    <property type="project" value="UniProtKB-KW"/>
</dbReference>
<comment type="catalytic activity">
    <reaction evidence="6">
        <text>L-threonyl-[protein] + ATP = O-phospho-L-threonyl-[protein] + ADP + H(+)</text>
        <dbReference type="Rhea" id="RHEA:46608"/>
        <dbReference type="Rhea" id="RHEA-COMP:11060"/>
        <dbReference type="Rhea" id="RHEA-COMP:11605"/>
        <dbReference type="ChEBI" id="CHEBI:15378"/>
        <dbReference type="ChEBI" id="CHEBI:30013"/>
        <dbReference type="ChEBI" id="CHEBI:30616"/>
        <dbReference type="ChEBI" id="CHEBI:61977"/>
        <dbReference type="ChEBI" id="CHEBI:456216"/>
        <dbReference type="EC" id="2.7.11.1"/>
    </reaction>
</comment>
<dbReference type="EC" id="2.7.11.1" evidence="1"/>
<evidence type="ECO:0000256" key="3">
    <source>
        <dbReference type="ARBA" id="ARBA00022741"/>
    </source>
</evidence>
<evidence type="ECO:0000313" key="10">
    <source>
        <dbReference type="EMBL" id="PRP77659.1"/>
    </source>
</evidence>
<gene>
    <name evidence="10" type="ORF">PROFUN_00520</name>
</gene>
<dbReference type="InterPro" id="IPR008271">
    <property type="entry name" value="Ser/Thr_kinase_AS"/>
</dbReference>
<reference evidence="10 11" key="1">
    <citation type="journal article" date="2018" name="Genome Biol. Evol.">
        <title>Multiple Roots of Fruiting Body Formation in Amoebozoa.</title>
        <authorList>
            <person name="Hillmann F."/>
            <person name="Forbes G."/>
            <person name="Novohradska S."/>
            <person name="Ferling I."/>
            <person name="Riege K."/>
            <person name="Groth M."/>
            <person name="Westermann M."/>
            <person name="Marz M."/>
            <person name="Spaller T."/>
            <person name="Winckler T."/>
            <person name="Schaap P."/>
            <person name="Glockner G."/>
        </authorList>
    </citation>
    <scope>NUCLEOTIDE SEQUENCE [LARGE SCALE GENOMIC DNA]</scope>
    <source>
        <strain evidence="10 11">Jena</strain>
    </source>
</reference>
<evidence type="ECO:0000256" key="8">
    <source>
        <dbReference type="SAM" id="MobiDB-lite"/>
    </source>
</evidence>
<dbReference type="InterPro" id="IPR000719">
    <property type="entry name" value="Prot_kinase_dom"/>
</dbReference>
<dbReference type="Proteomes" id="UP000241769">
    <property type="component" value="Unassembled WGS sequence"/>
</dbReference>
<dbReference type="InParanoid" id="A0A2P6N133"/>
<accession>A0A2P6N133</accession>
<dbReference type="FunFam" id="1.10.510.10:FF:000571">
    <property type="entry name" value="Maternal embryonic leucine zipper kinase"/>
    <property type="match status" value="1"/>
</dbReference>
<evidence type="ECO:0000256" key="2">
    <source>
        <dbReference type="ARBA" id="ARBA00022527"/>
    </source>
</evidence>
<dbReference type="Gene3D" id="1.10.510.10">
    <property type="entry name" value="Transferase(Phosphotransferase) domain 1"/>
    <property type="match status" value="1"/>
</dbReference>
<dbReference type="GO" id="GO:0005737">
    <property type="term" value="C:cytoplasm"/>
    <property type="evidence" value="ECO:0007669"/>
    <property type="project" value="TreeGrafter"/>
</dbReference>
<evidence type="ECO:0000256" key="6">
    <source>
        <dbReference type="ARBA" id="ARBA00047899"/>
    </source>
</evidence>
<dbReference type="EMBL" id="MDYQ01000257">
    <property type="protein sequence ID" value="PRP77659.1"/>
    <property type="molecule type" value="Genomic_DNA"/>
</dbReference>
<keyword evidence="2" id="KW-0723">Serine/threonine-protein kinase</keyword>
<evidence type="ECO:0000256" key="7">
    <source>
        <dbReference type="ARBA" id="ARBA00048679"/>
    </source>
</evidence>
<evidence type="ECO:0000256" key="4">
    <source>
        <dbReference type="ARBA" id="ARBA00022777"/>
    </source>
</evidence>
<proteinExistence type="predicted"/>
<keyword evidence="11" id="KW-1185">Reference proteome</keyword>
<evidence type="ECO:0000259" key="9">
    <source>
        <dbReference type="PROSITE" id="PS50011"/>
    </source>
</evidence>
<feature type="region of interest" description="Disordered" evidence="8">
    <location>
        <begin position="1"/>
        <end position="29"/>
    </location>
</feature>
<comment type="caution">
    <text evidence="10">The sequence shown here is derived from an EMBL/GenBank/DDBJ whole genome shotgun (WGS) entry which is preliminary data.</text>
</comment>
<dbReference type="OrthoDB" id="10252171at2759"/>
<dbReference type="SUPFAM" id="SSF56112">
    <property type="entry name" value="Protein kinase-like (PK-like)"/>
    <property type="match status" value="1"/>
</dbReference>
<dbReference type="GO" id="GO:0035556">
    <property type="term" value="P:intracellular signal transduction"/>
    <property type="evidence" value="ECO:0007669"/>
    <property type="project" value="TreeGrafter"/>
</dbReference>
<keyword evidence="4 10" id="KW-0418">Kinase</keyword>
<dbReference type="AlphaFoldDB" id="A0A2P6N133"/>
<dbReference type="GO" id="GO:0005524">
    <property type="term" value="F:ATP binding"/>
    <property type="evidence" value="ECO:0007669"/>
    <property type="project" value="UniProtKB-KW"/>
</dbReference>
<dbReference type="Pfam" id="PF00069">
    <property type="entry name" value="Pkinase"/>
    <property type="match status" value="1"/>
</dbReference>